<reference evidence="4 5" key="1">
    <citation type="submission" date="2018-08" db="EMBL/GenBank/DDBJ databases">
        <title>Comamonas testosteroni strain SWCO2.</title>
        <authorList>
            <person name="Jiang N."/>
            <person name="Zhang X.Z."/>
        </authorList>
    </citation>
    <scope>NUCLEOTIDE SEQUENCE [LARGE SCALE GENOMIC DNA]</scope>
    <source>
        <strain evidence="4 5">SWCO2</strain>
    </source>
</reference>
<dbReference type="OrthoDB" id="8687009at2"/>
<dbReference type="Gene3D" id="3.30.160.670">
    <property type="match status" value="1"/>
</dbReference>
<evidence type="ECO:0000313" key="5">
    <source>
        <dbReference type="Proteomes" id="UP000261948"/>
    </source>
</evidence>
<gene>
    <name evidence="4" type="ORF">DZC30_07755</name>
</gene>
<feature type="chain" id="PRO_5016687511" evidence="2">
    <location>
        <begin position="29"/>
        <end position="239"/>
    </location>
</feature>
<feature type="domain" description="DUF4136" evidence="3">
    <location>
        <begin position="48"/>
        <end position="169"/>
    </location>
</feature>
<evidence type="ECO:0000256" key="1">
    <source>
        <dbReference type="SAM" id="MobiDB-lite"/>
    </source>
</evidence>
<proteinExistence type="predicted"/>
<keyword evidence="2" id="KW-0732">Signal</keyword>
<keyword evidence="5" id="KW-1185">Reference proteome</keyword>
<name>A0A373FNR8_COMTE</name>
<dbReference type="PROSITE" id="PS51257">
    <property type="entry name" value="PROKAR_LIPOPROTEIN"/>
    <property type="match status" value="1"/>
</dbReference>
<evidence type="ECO:0000259" key="3">
    <source>
        <dbReference type="Pfam" id="PF13590"/>
    </source>
</evidence>
<feature type="signal peptide" evidence="2">
    <location>
        <begin position="1"/>
        <end position="28"/>
    </location>
</feature>
<dbReference type="Pfam" id="PF13590">
    <property type="entry name" value="DUF4136"/>
    <property type="match status" value="1"/>
</dbReference>
<organism evidence="4 5">
    <name type="scientific">Comamonas testosteroni</name>
    <name type="common">Pseudomonas testosteroni</name>
    <dbReference type="NCBI Taxonomy" id="285"/>
    <lineage>
        <taxon>Bacteria</taxon>
        <taxon>Pseudomonadati</taxon>
        <taxon>Pseudomonadota</taxon>
        <taxon>Betaproteobacteria</taxon>
        <taxon>Burkholderiales</taxon>
        <taxon>Comamonadaceae</taxon>
        <taxon>Comamonas</taxon>
    </lineage>
</organism>
<dbReference type="EMBL" id="QURR01000007">
    <property type="protein sequence ID" value="RGE45821.1"/>
    <property type="molecule type" value="Genomic_DNA"/>
</dbReference>
<feature type="region of interest" description="Disordered" evidence="1">
    <location>
        <begin position="209"/>
        <end position="239"/>
    </location>
</feature>
<evidence type="ECO:0000256" key="2">
    <source>
        <dbReference type="SAM" id="SignalP"/>
    </source>
</evidence>
<dbReference type="Proteomes" id="UP000261948">
    <property type="component" value="Unassembled WGS sequence"/>
</dbReference>
<sequence length="239" mass="25879">MNMRWTQFRWMGALALGAAALLSGCSTVREVNSTVQSYSSLATIPVPATYRLETLPSQQGQMSFPAIEAQAQQALARIGLTRDDARASLVVQISAIARYARDYASWPYYDPWGPRWGFGMGYGRGMGFGFGGSMMMMDGPPLEYYRAVSLVMRDLKSQKIVYETSAQRQDVWTNDPLIFGILFDAALTGFPNPPQGARNVRTIVQPPAPAVASQAPAAPAAATPSTPQPVLPATVSPVR</sequence>
<feature type="compositionally biased region" description="Low complexity" evidence="1">
    <location>
        <begin position="210"/>
        <end position="225"/>
    </location>
</feature>
<accession>A0A373FNR8</accession>
<dbReference type="InterPro" id="IPR025411">
    <property type="entry name" value="DUF4136"/>
</dbReference>
<evidence type="ECO:0000313" key="4">
    <source>
        <dbReference type="EMBL" id="RGE45821.1"/>
    </source>
</evidence>
<dbReference type="AlphaFoldDB" id="A0A373FNR8"/>
<protein>
    <submittedName>
        <fullName evidence="4">DUF4136 domain-containing protein</fullName>
    </submittedName>
</protein>
<comment type="caution">
    <text evidence="4">The sequence shown here is derived from an EMBL/GenBank/DDBJ whole genome shotgun (WGS) entry which is preliminary data.</text>
</comment>